<gene>
    <name evidence="1" type="ORF">KUTeg_014546</name>
</gene>
<evidence type="ECO:0000313" key="2">
    <source>
        <dbReference type="Proteomes" id="UP001217089"/>
    </source>
</evidence>
<dbReference type="Proteomes" id="UP001217089">
    <property type="component" value="Unassembled WGS sequence"/>
</dbReference>
<accession>A0ABQ9ERN7</accession>
<protein>
    <submittedName>
        <fullName evidence="1">Uncharacterized protein</fullName>
    </submittedName>
</protein>
<sequence>MKYMISVFNDNPGGPITTEEAQYIIKNLKHRTAHGHDLIYNNYLNHGVDSLTAILAKLLNDIIKVESLENSFHSPSVGKLQKGYMMDAEREENIVNNLIDAKRKKTINSFWTLDGKIFLKKTSTSPKQHITSLRQRNCWVLVTANADVTMAITSMVTQKNTMSSTCSIVQLQAKKTENKNVRDNFTHYFSFLYGFVEIFRDPLPTTKVELNKSID</sequence>
<evidence type="ECO:0000313" key="1">
    <source>
        <dbReference type="EMBL" id="KAJ8307899.1"/>
    </source>
</evidence>
<organism evidence="1 2">
    <name type="scientific">Tegillarca granosa</name>
    <name type="common">Malaysian cockle</name>
    <name type="synonym">Anadara granosa</name>
    <dbReference type="NCBI Taxonomy" id="220873"/>
    <lineage>
        <taxon>Eukaryota</taxon>
        <taxon>Metazoa</taxon>
        <taxon>Spiralia</taxon>
        <taxon>Lophotrochozoa</taxon>
        <taxon>Mollusca</taxon>
        <taxon>Bivalvia</taxon>
        <taxon>Autobranchia</taxon>
        <taxon>Pteriomorphia</taxon>
        <taxon>Arcoida</taxon>
        <taxon>Arcoidea</taxon>
        <taxon>Arcidae</taxon>
        <taxon>Tegillarca</taxon>
    </lineage>
</organism>
<comment type="caution">
    <text evidence="1">The sequence shown here is derived from an EMBL/GenBank/DDBJ whole genome shotgun (WGS) entry which is preliminary data.</text>
</comment>
<name>A0ABQ9ERN7_TEGGR</name>
<reference evidence="1 2" key="1">
    <citation type="submission" date="2022-12" db="EMBL/GenBank/DDBJ databases">
        <title>Chromosome-level genome of Tegillarca granosa.</title>
        <authorList>
            <person name="Kim J."/>
        </authorList>
    </citation>
    <scope>NUCLEOTIDE SEQUENCE [LARGE SCALE GENOMIC DNA]</scope>
    <source>
        <strain evidence="1">Teg-2019</strain>
        <tissue evidence="1">Adductor muscle</tissue>
    </source>
</reference>
<proteinExistence type="predicted"/>
<dbReference type="EMBL" id="JARBDR010000686">
    <property type="protein sequence ID" value="KAJ8307899.1"/>
    <property type="molecule type" value="Genomic_DNA"/>
</dbReference>
<keyword evidence="2" id="KW-1185">Reference proteome</keyword>